<dbReference type="SUPFAM" id="SSF55021">
    <property type="entry name" value="ACT-like"/>
    <property type="match status" value="1"/>
</dbReference>
<sequence length="596" mass="67653">MNGEKLRDAYQYVSDSIGYEEFASLASQLKLPYGKEAGFTSRELAAYVSLLQKVKDKPDSVHVDIVIEEKDRRSFATVTVLAPDWAGLLDSVVSVIHERGYNLEYLQGFLTRGGRYAVITVSLELSEKLTKRFLEEKATLEKLLKSMARSDRAIMKLLRGEARKLQKYREVIAILHGLCSADEIAEIVGSEAERFFASRPGAYIEERKPDDLAKQILTNYRFQREVEAHGGVKVSVSNIETSKELLTAVSVVGLDREIALDDVLQGLREFLVDFQRKYDKEFVTDQGVAVFRVEIQTAEGTWLEEGQLTELELMLTEKLKQKQRRVPLEVRMGAELFGRLAIPQLLKEAAISQKPQVYIFPELSQRDSALFKILLVAPVKDKKAGELAISCVNRLNRITGLSVTSTTQPIAREGREVDIIDVKADTTIFEESEDIYGTIKDCLREEIGDFRDFDEGLRVLDVKRLKELTEMLAAQGVDSKFVRNFYYNTEDFFRVSAPEVEIAAHITLGWRAYRQFRKVKEKIVKGANTENASLFCVVDERDKMDIDMYLAPLREYELLLTRIDEPGAVVLLFRVGKDNRGLSGDEVERLLALFAQ</sequence>
<dbReference type="EMBL" id="LIZT01000021">
    <property type="protein sequence ID" value="KPJ50460.1"/>
    <property type="molecule type" value="Genomic_DNA"/>
</dbReference>
<feature type="domain" description="ACT" evidence="1">
    <location>
        <begin position="77"/>
        <end position="155"/>
    </location>
</feature>
<dbReference type="Gene3D" id="3.30.70.260">
    <property type="match status" value="1"/>
</dbReference>
<dbReference type="InterPro" id="IPR045865">
    <property type="entry name" value="ACT-like_dom_sf"/>
</dbReference>
<dbReference type="PROSITE" id="PS51671">
    <property type="entry name" value="ACT"/>
    <property type="match status" value="1"/>
</dbReference>
<organism evidence="2 3">
    <name type="scientific">candidate division TA06 bacterium DG_26</name>
    <dbReference type="NCBI Taxonomy" id="1703771"/>
    <lineage>
        <taxon>Bacteria</taxon>
        <taxon>Bacteria division TA06</taxon>
    </lineage>
</organism>
<evidence type="ECO:0000313" key="3">
    <source>
        <dbReference type="Proteomes" id="UP000051124"/>
    </source>
</evidence>
<name>A0A0S7WLI1_UNCT6</name>
<dbReference type="AlphaFoldDB" id="A0A0S7WLI1"/>
<gene>
    <name evidence="2" type="ORF">AMJ40_02880</name>
</gene>
<reference evidence="2 3" key="1">
    <citation type="journal article" date="2015" name="Microbiome">
        <title>Genomic resolution of linkages in carbon, nitrogen, and sulfur cycling among widespread estuary sediment bacteria.</title>
        <authorList>
            <person name="Baker B.J."/>
            <person name="Lazar C.S."/>
            <person name="Teske A.P."/>
            <person name="Dick G.J."/>
        </authorList>
    </citation>
    <scope>NUCLEOTIDE SEQUENCE [LARGE SCALE GENOMIC DNA]</scope>
    <source>
        <strain evidence="2">DG_26</strain>
    </source>
</reference>
<evidence type="ECO:0000313" key="2">
    <source>
        <dbReference type="EMBL" id="KPJ50460.1"/>
    </source>
</evidence>
<dbReference type="Proteomes" id="UP000051124">
    <property type="component" value="Unassembled WGS sequence"/>
</dbReference>
<accession>A0A0S7WLI1</accession>
<comment type="caution">
    <text evidence="2">The sequence shown here is derived from an EMBL/GenBank/DDBJ whole genome shotgun (WGS) entry which is preliminary data.</text>
</comment>
<proteinExistence type="predicted"/>
<dbReference type="InterPro" id="IPR002912">
    <property type="entry name" value="ACT_dom"/>
</dbReference>
<evidence type="ECO:0000259" key="1">
    <source>
        <dbReference type="PROSITE" id="PS51671"/>
    </source>
</evidence>
<protein>
    <recommendedName>
        <fullName evidence="1">ACT domain-containing protein</fullName>
    </recommendedName>
</protein>